<dbReference type="Proteomes" id="UP000190080">
    <property type="component" value="Unassembled WGS sequence"/>
</dbReference>
<dbReference type="RefSeq" id="WP_079428335.1">
    <property type="nucleotide sequence ID" value="NZ_MZGV01000096.1"/>
</dbReference>
<dbReference type="PANTHER" id="PTHR43792:SF1">
    <property type="entry name" value="N-ACETYLTRANSFERASE DOMAIN-CONTAINING PROTEIN"/>
    <property type="match status" value="1"/>
</dbReference>
<dbReference type="CDD" id="cd04301">
    <property type="entry name" value="NAT_SF"/>
    <property type="match status" value="1"/>
</dbReference>
<feature type="domain" description="N-acetyltransferase" evidence="1">
    <location>
        <begin position="11"/>
        <end position="174"/>
    </location>
</feature>
<dbReference type="InterPro" id="IPR051531">
    <property type="entry name" value="N-acetyltransferase"/>
</dbReference>
<dbReference type="AlphaFoldDB" id="A0A1V4I9H0"/>
<dbReference type="InterPro" id="IPR016181">
    <property type="entry name" value="Acyl_CoA_acyltransferase"/>
</dbReference>
<evidence type="ECO:0000313" key="3">
    <source>
        <dbReference type="Proteomes" id="UP000190080"/>
    </source>
</evidence>
<dbReference type="OrthoDB" id="9798081at2"/>
<dbReference type="STRING" id="1450648.CLORY_42760"/>
<dbReference type="SUPFAM" id="SSF55729">
    <property type="entry name" value="Acyl-CoA N-acyltransferases (Nat)"/>
    <property type="match status" value="1"/>
</dbReference>
<proteinExistence type="predicted"/>
<accession>A0A1V4I9H0</accession>
<sequence length="178" mass="20840">MKKYFISTERLGFSIWNDNDLPDAVELWGNTEVTKFITADGKMSEEQIKQRLRKEIDIYNKYNVQYWPIYIAETNENIGCCGLRPYDMEKNILEIGIHLKEKYWGKGYAREACLEVIKYAFENLGVDAIFVGHNPKNTASAKLIKKLGFTYTHDEFYAPTGLNHPSYLMKREDYENKI</sequence>
<evidence type="ECO:0000259" key="1">
    <source>
        <dbReference type="PROSITE" id="PS51186"/>
    </source>
</evidence>
<dbReference type="GO" id="GO:0016747">
    <property type="term" value="F:acyltransferase activity, transferring groups other than amino-acyl groups"/>
    <property type="evidence" value="ECO:0007669"/>
    <property type="project" value="InterPro"/>
</dbReference>
<name>A0A1V4I9H0_9CLOT</name>
<organism evidence="2 3">
    <name type="scientific">Clostridium oryzae</name>
    <dbReference type="NCBI Taxonomy" id="1450648"/>
    <lineage>
        <taxon>Bacteria</taxon>
        <taxon>Bacillati</taxon>
        <taxon>Bacillota</taxon>
        <taxon>Clostridia</taxon>
        <taxon>Eubacteriales</taxon>
        <taxon>Clostridiaceae</taxon>
        <taxon>Clostridium</taxon>
    </lineage>
</organism>
<dbReference type="Pfam" id="PF13302">
    <property type="entry name" value="Acetyltransf_3"/>
    <property type="match status" value="1"/>
</dbReference>
<reference evidence="2 3" key="1">
    <citation type="submission" date="2017-03" db="EMBL/GenBank/DDBJ databases">
        <title>Genome sequence of Clostridium oryzae DSM 28571.</title>
        <authorList>
            <person name="Poehlein A."/>
            <person name="Daniel R."/>
        </authorList>
    </citation>
    <scope>NUCLEOTIDE SEQUENCE [LARGE SCALE GENOMIC DNA]</scope>
    <source>
        <strain evidence="2 3">DSM 28571</strain>
    </source>
</reference>
<protein>
    <submittedName>
        <fullName evidence="2">Acetyltransferase (GNAT) family protein</fullName>
    </submittedName>
</protein>
<comment type="caution">
    <text evidence="2">The sequence shown here is derived from an EMBL/GenBank/DDBJ whole genome shotgun (WGS) entry which is preliminary data.</text>
</comment>
<dbReference type="EMBL" id="MZGV01000096">
    <property type="protein sequence ID" value="OPJ56563.1"/>
    <property type="molecule type" value="Genomic_DNA"/>
</dbReference>
<dbReference type="PROSITE" id="PS51186">
    <property type="entry name" value="GNAT"/>
    <property type="match status" value="1"/>
</dbReference>
<keyword evidence="2" id="KW-0808">Transferase</keyword>
<gene>
    <name evidence="2" type="ORF">CLORY_42760</name>
</gene>
<dbReference type="PANTHER" id="PTHR43792">
    <property type="entry name" value="GNAT FAMILY, PUTATIVE (AFU_ORTHOLOGUE AFUA_3G00765)-RELATED-RELATED"/>
    <property type="match status" value="1"/>
</dbReference>
<dbReference type="InterPro" id="IPR000182">
    <property type="entry name" value="GNAT_dom"/>
</dbReference>
<evidence type="ECO:0000313" key="2">
    <source>
        <dbReference type="EMBL" id="OPJ56563.1"/>
    </source>
</evidence>
<dbReference type="Gene3D" id="3.40.630.30">
    <property type="match status" value="1"/>
</dbReference>
<keyword evidence="3" id="KW-1185">Reference proteome</keyword>